<keyword evidence="2" id="KW-1185">Reference proteome</keyword>
<proteinExistence type="predicted"/>
<dbReference type="EMBL" id="JAAKZW010000125">
    <property type="protein sequence ID" value="NGO78940.1"/>
    <property type="molecule type" value="Genomic_DNA"/>
</dbReference>
<evidence type="ECO:0000313" key="1">
    <source>
        <dbReference type="EMBL" id="NGO78940.1"/>
    </source>
</evidence>
<organism evidence="1 2">
    <name type="scientific">Streptomyces mesophilus</name>
    <dbReference type="NCBI Taxonomy" id="1775132"/>
    <lineage>
        <taxon>Bacteria</taxon>
        <taxon>Bacillati</taxon>
        <taxon>Actinomycetota</taxon>
        <taxon>Actinomycetes</taxon>
        <taxon>Kitasatosporales</taxon>
        <taxon>Streptomycetaceae</taxon>
        <taxon>Streptomyces</taxon>
    </lineage>
</organism>
<comment type="caution">
    <text evidence="1">The sequence shown here is derived from an EMBL/GenBank/DDBJ whole genome shotgun (WGS) entry which is preliminary data.</text>
</comment>
<dbReference type="RefSeq" id="WP_165334387.1">
    <property type="nucleotide sequence ID" value="NZ_JAAKZW010000125.1"/>
</dbReference>
<gene>
    <name evidence="1" type="ORF">G6045_25245</name>
</gene>
<protein>
    <submittedName>
        <fullName evidence="1">Uncharacterized protein</fullName>
    </submittedName>
</protein>
<evidence type="ECO:0000313" key="2">
    <source>
        <dbReference type="Proteomes" id="UP000481109"/>
    </source>
</evidence>
<name>A0A6G4XQ63_9ACTN</name>
<accession>A0A6G4XQ63</accession>
<reference evidence="1 2" key="1">
    <citation type="submission" date="2020-02" db="EMBL/GenBank/DDBJ databases">
        <title>Whole-genome analyses of novel actinobacteria.</title>
        <authorList>
            <person name="Sahin N."/>
            <person name="Tokatli A."/>
        </authorList>
    </citation>
    <scope>NUCLEOTIDE SEQUENCE [LARGE SCALE GENOMIC DNA]</scope>
    <source>
        <strain evidence="1 2">YC504</strain>
    </source>
</reference>
<sequence>MTDLIRRIAAWLWQPGVGAQAGRGANTPTPGSRWAAPRMVAPALPAHRSPYGLDDADPLPGEATALVRPYLTADEQRRRRRELVLATLGIDAPGPYWIHGMEVA</sequence>
<dbReference type="Proteomes" id="UP000481109">
    <property type="component" value="Unassembled WGS sequence"/>
</dbReference>
<dbReference type="AlphaFoldDB" id="A0A6G4XQ63"/>